<dbReference type="PANTHER" id="PTHR33406:SF6">
    <property type="entry name" value="MEMBRANE PROTEIN YDGH-RELATED"/>
    <property type="match status" value="1"/>
</dbReference>
<feature type="transmembrane region" description="Helical" evidence="8">
    <location>
        <begin position="763"/>
        <end position="786"/>
    </location>
</feature>
<feature type="transmembrane region" description="Helical" evidence="8">
    <location>
        <begin position="294"/>
        <end position="321"/>
    </location>
</feature>
<dbReference type="EMBL" id="BIFQ01000002">
    <property type="protein sequence ID" value="GCE08224.1"/>
    <property type="molecule type" value="Genomic_DNA"/>
</dbReference>
<dbReference type="Pfam" id="PF03176">
    <property type="entry name" value="MMPL"/>
    <property type="match status" value="2"/>
</dbReference>
<feature type="transmembrane region" description="Helical" evidence="8">
    <location>
        <begin position="327"/>
        <end position="348"/>
    </location>
</feature>
<evidence type="ECO:0000256" key="3">
    <source>
        <dbReference type="ARBA" id="ARBA00022475"/>
    </source>
</evidence>
<gene>
    <name evidence="10" type="ORF">KDAU_55530</name>
</gene>
<feature type="transmembrane region" description="Helical" evidence="8">
    <location>
        <begin position="690"/>
        <end position="711"/>
    </location>
</feature>
<evidence type="ECO:0000313" key="10">
    <source>
        <dbReference type="EMBL" id="GCE08224.1"/>
    </source>
</evidence>
<evidence type="ECO:0000313" key="11">
    <source>
        <dbReference type="Proteomes" id="UP000287224"/>
    </source>
</evidence>
<feature type="transmembrane region" description="Helical" evidence="8">
    <location>
        <begin position="20"/>
        <end position="41"/>
    </location>
</feature>
<feature type="compositionally biased region" description="Polar residues" evidence="7">
    <location>
        <begin position="535"/>
        <end position="549"/>
    </location>
</feature>
<dbReference type="OrthoDB" id="9782006at2"/>
<dbReference type="InterPro" id="IPR004869">
    <property type="entry name" value="MMPL_dom"/>
</dbReference>
<sequence>MITRLLHAVTDSATGRRGKFVTIAVWLLIAIVLVAVAPKLADVYDNASTQNIPSDAGSQVAQRLQLEKFPGSRGTPAILVFSDEKGLSSDDKATIKKVSDWLVSSQKPASVDKVLSVYTVPQAASQLVSQDNKTMTIIATLTGSSSDTKFQDSVKQMRDYLKSTTRDTSVEAHVTGPAGVITDTVLIFGSVDVKLLLATVGLVLILLILLYRSPILAFLPLIGVGWVLQIVNALLGFVGKSGVVGISQQATSIMTVLLFGAGTDYCIFIASRFREELAHTQDKHEAMRNTMRAVGEAITSSAGTVILGLLTLLFTFIGLYYSLGPALIIAIFVMLLAGLTLVPALLVWPGRAAYWPFVPKYDPTVQQQDAEGDLKGFWGRLGLWTARHRVLAVVGSTIFLVILALGNIGSVPTFNFLTSFRETTDSSTGYNILQKHFPAGTLAPTTVLVRLSGSDADAYKHLAQIDAVTVAAQKASGVAQVQGPTRPTGKDPLVDPQKLQTAIAALPAQVRDAIRSGKQPSIPAQPPASGGKSPGTGQPPTSGKPSTGQPPAGKPGIGQPPTNGKPPVTGQPPAYTPEQLQAIGAFAASTQYVSQDNSTFELSVVLKDDPYSLSAINNIGPIRDSLNRALSQQFPAGNGPHANLYLAGQTSQLSDTLAYNQHDTYLVVPAVILLVGIVLALLLRSLIAPLYLLAAVTLNFLASIGVCAFFFERVEGQDGFNYAIPLYTFIFLVALGADYTIFLMSRVREEAKRRGIEKGVPYAVSRTGGVITSAGLILAGTFAVLMTLPLNILFQLGACVAVGILLDTFVVRGLLVPGIVLLLGKWNWWPGRL</sequence>
<feature type="transmembrane region" description="Helical" evidence="8">
    <location>
        <begin position="218"/>
        <end position="238"/>
    </location>
</feature>
<feature type="transmembrane region" description="Helical" evidence="8">
    <location>
        <begin position="792"/>
        <end position="823"/>
    </location>
</feature>
<comment type="similarity">
    <text evidence="2">Belongs to the resistance-nodulation-cell division (RND) (TC 2.A.6) family. MmpL subfamily.</text>
</comment>
<evidence type="ECO:0000256" key="4">
    <source>
        <dbReference type="ARBA" id="ARBA00022692"/>
    </source>
</evidence>
<protein>
    <recommendedName>
        <fullName evidence="9">Membrane transport protein MMPL domain-containing protein</fullName>
    </recommendedName>
</protein>
<feature type="domain" description="Membrane transport protein MMPL" evidence="9">
    <location>
        <begin position="424"/>
        <end position="830"/>
    </location>
</feature>
<evidence type="ECO:0000256" key="7">
    <source>
        <dbReference type="SAM" id="MobiDB-lite"/>
    </source>
</evidence>
<organism evidence="10 11">
    <name type="scientific">Dictyobacter aurantiacus</name>
    <dbReference type="NCBI Taxonomy" id="1936993"/>
    <lineage>
        <taxon>Bacteria</taxon>
        <taxon>Bacillati</taxon>
        <taxon>Chloroflexota</taxon>
        <taxon>Ktedonobacteria</taxon>
        <taxon>Ktedonobacterales</taxon>
        <taxon>Dictyobacteraceae</taxon>
        <taxon>Dictyobacter</taxon>
    </lineage>
</organism>
<feature type="transmembrane region" description="Helical" evidence="8">
    <location>
        <begin position="193"/>
        <end position="211"/>
    </location>
</feature>
<feature type="transmembrane region" description="Helical" evidence="8">
    <location>
        <begin position="390"/>
        <end position="409"/>
    </location>
</feature>
<comment type="subcellular location">
    <subcellularLocation>
        <location evidence="1">Cell membrane</location>
        <topology evidence="1">Multi-pass membrane protein</topology>
    </subcellularLocation>
</comment>
<feature type="transmembrane region" description="Helical" evidence="8">
    <location>
        <begin position="664"/>
        <end position="683"/>
    </location>
</feature>
<feature type="region of interest" description="Disordered" evidence="7">
    <location>
        <begin position="517"/>
        <end position="575"/>
    </location>
</feature>
<dbReference type="InterPro" id="IPR050545">
    <property type="entry name" value="Mycobact_MmpL"/>
</dbReference>
<dbReference type="GO" id="GO:0005886">
    <property type="term" value="C:plasma membrane"/>
    <property type="evidence" value="ECO:0007669"/>
    <property type="project" value="UniProtKB-SubCell"/>
</dbReference>
<keyword evidence="11" id="KW-1185">Reference proteome</keyword>
<evidence type="ECO:0000256" key="2">
    <source>
        <dbReference type="ARBA" id="ARBA00010157"/>
    </source>
</evidence>
<evidence type="ECO:0000256" key="8">
    <source>
        <dbReference type="SAM" id="Phobius"/>
    </source>
</evidence>
<keyword evidence="5 8" id="KW-1133">Transmembrane helix</keyword>
<keyword evidence="6 8" id="KW-0472">Membrane</keyword>
<dbReference type="Proteomes" id="UP000287224">
    <property type="component" value="Unassembled WGS sequence"/>
</dbReference>
<dbReference type="PANTHER" id="PTHR33406">
    <property type="entry name" value="MEMBRANE PROTEIN MJ1562-RELATED"/>
    <property type="match status" value="1"/>
</dbReference>
<feature type="domain" description="Membrane transport protein MMPL" evidence="9">
    <location>
        <begin position="53"/>
        <end position="381"/>
    </location>
</feature>
<dbReference type="RefSeq" id="WP_126600629.1">
    <property type="nucleotide sequence ID" value="NZ_BIFQ01000002.1"/>
</dbReference>
<feature type="transmembrane region" description="Helical" evidence="8">
    <location>
        <begin position="723"/>
        <end position="742"/>
    </location>
</feature>
<dbReference type="SUPFAM" id="SSF82866">
    <property type="entry name" value="Multidrug efflux transporter AcrB transmembrane domain"/>
    <property type="match status" value="2"/>
</dbReference>
<comment type="caution">
    <text evidence="10">The sequence shown here is derived from an EMBL/GenBank/DDBJ whole genome shotgun (WGS) entry which is preliminary data.</text>
</comment>
<proteinExistence type="inferred from homology"/>
<dbReference type="AlphaFoldDB" id="A0A401ZN24"/>
<dbReference type="Gene3D" id="1.20.1640.10">
    <property type="entry name" value="Multidrug efflux transporter AcrB transmembrane domain"/>
    <property type="match status" value="2"/>
</dbReference>
<accession>A0A401ZN24</accession>
<name>A0A401ZN24_9CHLR</name>
<keyword evidence="4 8" id="KW-0812">Transmembrane</keyword>
<feature type="transmembrane region" description="Helical" evidence="8">
    <location>
        <begin position="250"/>
        <end position="273"/>
    </location>
</feature>
<reference evidence="11" key="1">
    <citation type="submission" date="2018-12" db="EMBL/GenBank/DDBJ databases">
        <title>Tengunoibacter tsumagoiensis gen. nov., sp. nov., Dictyobacter kobayashii sp. nov., D. alpinus sp. nov., and D. joshuensis sp. nov. and description of Dictyobacteraceae fam. nov. within the order Ktedonobacterales isolated from Tengu-no-mugimeshi.</title>
        <authorList>
            <person name="Wang C.M."/>
            <person name="Zheng Y."/>
            <person name="Sakai Y."/>
            <person name="Toyoda A."/>
            <person name="Minakuchi Y."/>
            <person name="Abe K."/>
            <person name="Yokota A."/>
            <person name="Yabe S."/>
        </authorList>
    </citation>
    <scope>NUCLEOTIDE SEQUENCE [LARGE SCALE GENOMIC DNA]</scope>
    <source>
        <strain evidence="11">S-27</strain>
    </source>
</reference>
<evidence type="ECO:0000256" key="6">
    <source>
        <dbReference type="ARBA" id="ARBA00023136"/>
    </source>
</evidence>
<evidence type="ECO:0000256" key="1">
    <source>
        <dbReference type="ARBA" id="ARBA00004651"/>
    </source>
</evidence>
<keyword evidence="3" id="KW-1003">Cell membrane</keyword>
<evidence type="ECO:0000256" key="5">
    <source>
        <dbReference type="ARBA" id="ARBA00022989"/>
    </source>
</evidence>
<evidence type="ECO:0000259" key="9">
    <source>
        <dbReference type="Pfam" id="PF03176"/>
    </source>
</evidence>